<protein>
    <submittedName>
        <fullName evidence="1">Uncharacterized protein</fullName>
    </submittedName>
</protein>
<dbReference type="EMBL" id="BTRK01000006">
    <property type="protein sequence ID" value="GMR57297.1"/>
    <property type="molecule type" value="Genomic_DNA"/>
</dbReference>
<dbReference type="AlphaFoldDB" id="A0AAN5I966"/>
<evidence type="ECO:0000313" key="1">
    <source>
        <dbReference type="EMBL" id="GMR57297.1"/>
    </source>
</evidence>
<keyword evidence="2" id="KW-1185">Reference proteome</keyword>
<name>A0AAN5I966_9BILA</name>
<dbReference type="Proteomes" id="UP001328107">
    <property type="component" value="Unassembled WGS sequence"/>
</dbReference>
<comment type="caution">
    <text evidence="1">The sequence shown here is derived from an EMBL/GenBank/DDBJ whole genome shotgun (WGS) entry which is preliminary data.</text>
</comment>
<gene>
    <name evidence="1" type="ORF">PMAYCL1PPCAC_27492</name>
</gene>
<organism evidence="1 2">
    <name type="scientific">Pristionchus mayeri</name>
    <dbReference type="NCBI Taxonomy" id="1317129"/>
    <lineage>
        <taxon>Eukaryota</taxon>
        <taxon>Metazoa</taxon>
        <taxon>Ecdysozoa</taxon>
        <taxon>Nematoda</taxon>
        <taxon>Chromadorea</taxon>
        <taxon>Rhabditida</taxon>
        <taxon>Rhabditina</taxon>
        <taxon>Diplogasteromorpha</taxon>
        <taxon>Diplogasteroidea</taxon>
        <taxon>Neodiplogasteridae</taxon>
        <taxon>Pristionchus</taxon>
    </lineage>
</organism>
<accession>A0AAN5I966</accession>
<feature type="non-terminal residue" evidence="1">
    <location>
        <position position="1"/>
    </location>
</feature>
<evidence type="ECO:0000313" key="2">
    <source>
        <dbReference type="Proteomes" id="UP001328107"/>
    </source>
</evidence>
<reference evidence="2" key="1">
    <citation type="submission" date="2022-10" db="EMBL/GenBank/DDBJ databases">
        <title>Genome assembly of Pristionchus species.</title>
        <authorList>
            <person name="Yoshida K."/>
            <person name="Sommer R.J."/>
        </authorList>
    </citation>
    <scope>NUCLEOTIDE SEQUENCE [LARGE SCALE GENOMIC DNA]</scope>
    <source>
        <strain evidence="2">RS5460</strain>
    </source>
</reference>
<proteinExistence type="predicted"/>
<feature type="non-terminal residue" evidence="1">
    <location>
        <position position="84"/>
    </location>
</feature>
<sequence>LTLFVSRTLSSTVTSEWLTCSFLVSRRSEALLHLLARSLSAVTVTGRFRCRLSSGEESRASCSSWCSRRSSLLSSLFRWSSESL</sequence>